<gene>
    <name evidence="2" type="ORF">BD626DRAFT_491914</name>
</gene>
<feature type="region of interest" description="Disordered" evidence="1">
    <location>
        <begin position="49"/>
        <end position="84"/>
    </location>
</feature>
<feature type="compositionally biased region" description="Basic residues" evidence="1">
    <location>
        <begin position="49"/>
        <end position="58"/>
    </location>
</feature>
<dbReference type="Proteomes" id="UP000320762">
    <property type="component" value="Unassembled WGS sequence"/>
</dbReference>
<proteinExistence type="predicted"/>
<evidence type="ECO:0000313" key="2">
    <source>
        <dbReference type="EMBL" id="TRM64468.1"/>
    </source>
</evidence>
<feature type="compositionally biased region" description="Basic and acidic residues" evidence="1">
    <location>
        <begin position="59"/>
        <end position="71"/>
    </location>
</feature>
<accession>A0A550CI43</accession>
<name>A0A550CI43_9AGAR</name>
<protein>
    <submittedName>
        <fullName evidence="2">Uncharacterized protein</fullName>
    </submittedName>
</protein>
<evidence type="ECO:0000313" key="3">
    <source>
        <dbReference type="Proteomes" id="UP000320762"/>
    </source>
</evidence>
<dbReference type="AlphaFoldDB" id="A0A550CI43"/>
<comment type="caution">
    <text evidence="2">The sequence shown here is derived from an EMBL/GenBank/DDBJ whole genome shotgun (WGS) entry which is preliminary data.</text>
</comment>
<keyword evidence="3" id="KW-1185">Reference proteome</keyword>
<sequence>MNWSNAVGLLAECRCVVGRMPLRYWQNAVALLAARGGIHTEVGPARRWRSATHLHTSRRSTEDKEDGRRSDDSDEQQLSPLARPHDGTGGFLLFMHGLTYLALTQIRTAPLCRSRRAGSYRQSRSALRVVQAEKGQPRSHVAVTQVRVRLRPSLITVSTAASRRTLRRGRSRVASLEVDSGPFDMDPLSMDGGSSLAVKVDNRFKGATKTDALMTEG</sequence>
<evidence type="ECO:0000256" key="1">
    <source>
        <dbReference type="SAM" id="MobiDB-lite"/>
    </source>
</evidence>
<dbReference type="EMBL" id="VDMD01000007">
    <property type="protein sequence ID" value="TRM64468.1"/>
    <property type="molecule type" value="Genomic_DNA"/>
</dbReference>
<organism evidence="2 3">
    <name type="scientific">Schizophyllum amplum</name>
    <dbReference type="NCBI Taxonomy" id="97359"/>
    <lineage>
        <taxon>Eukaryota</taxon>
        <taxon>Fungi</taxon>
        <taxon>Dikarya</taxon>
        <taxon>Basidiomycota</taxon>
        <taxon>Agaricomycotina</taxon>
        <taxon>Agaricomycetes</taxon>
        <taxon>Agaricomycetidae</taxon>
        <taxon>Agaricales</taxon>
        <taxon>Schizophyllaceae</taxon>
        <taxon>Schizophyllum</taxon>
    </lineage>
</organism>
<reference evidence="2 3" key="1">
    <citation type="journal article" date="2019" name="New Phytol.">
        <title>Comparative genomics reveals unique wood-decay strategies and fruiting body development in the Schizophyllaceae.</title>
        <authorList>
            <person name="Almasi E."/>
            <person name="Sahu N."/>
            <person name="Krizsan K."/>
            <person name="Balint B."/>
            <person name="Kovacs G.M."/>
            <person name="Kiss B."/>
            <person name="Cseklye J."/>
            <person name="Drula E."/>
            <person name="Henrissat B."/>
            <person name="Nagy I."/>
            <person name="Chovatia M."/>
            <person name="Adam C."/>
            <person name="LaButti K."/>
            <person name="Lipzen A."/>
            <person name="Riley R."/>
            <person name="Grigoriev I.V."/>
            <person name="Nagy L.G."/>
        </authorList>
    </citation>
    <scope>NUCLEOTIDE SEQUENCE [LARGE SCALE GENOMIC DNA]</scope>
    <source>
        <strain evidence="2 3">NL-1724</strain>
    </source>
</reference>